<name>A0A7C4RPI2_9BACT</name>
<dbReference type="InterPro" id="IPR017871">
    <property type="entry name" value="ABC_transporter-like_CS"/>
</dbReference>
<dbReference type="GO" id="GO:0005524">
    <property type="term" value="F:ATP binding"/>
    <property type="evidence" value="ECO:0007669"/>
    <property type="project" value="UniProtKB-KW"/>
</dbReference>
<dbReference type="InterPro" id="IPR003439">
    <property type="entry name" value="ABC_transporter-like_ATP-bd"/>
</dbReference>
<dbReference type="InterPro" id="IPR050095">
    <property type="entry name" value="ECF_ABC_transporter_ATP-bd"/>
</dbReference>
<protein>
    <submittedName>
        <fullName evidence="9">ABC transporter ATP-binding protein</fullName>
    </submittedName>
</protein>
<feature type="domain" description="ABC transporter" evidence="8">
    <location>
        <begin position="245"/>
        <end position="456"/>
    </location>
</feature>
<evidence type="ECO:0000256" key="6">
    <source>
        <dbReference type="ARBA" id="ARBA00022967"/>
    </source>
</evidence>
<dbReference type="CDD" id="cd03225">
    <property type="entry name" value="ABC_cobalt_CbiO_domain1"/>
    <property type="match status" value="2"/>
</dbReference>
<keyword evidence="6" id="KW-1278">Translocase</keyword>
<gene>
    <name evidence="9" type="ORF">ENS29_08330</name>
</gene>
<dbReference type="GO" id="GO:0042626">
    <property type="term" value="F:ATPase-coupled transmembrane transporter activity"/>
    <property type="evidence" value="ECO:0007669"/>
    <property type="project" value="TreeGrafter"/>
</dbReference>
<evidence type="ECO:0000256" key="4">
    <source>
        <dbReference type="ARBA" id="ARBA00022741"/>
    </source>
</evidence>
<comment type="subcellular location">
    <subcellularLocation>
        <location evidence="1">Cell membrane</location>
        <topology evidence="1">Peripheral membrane protein</topology>
    </subcellularLocation>
</comment>
<feature type="domain" description="ABC transporter" evidence="8">
    <location>
        <begin position="6"/>
        <end position="245"/>
    </location>
</feature>
<evidence type="ECO:0000256" key="2">
    <source>
        <dbReference type="ARBA" id="ARBA00022448"/>
    </source>
</evidence>
<evidence type="ECO:0000256" key="1">
    <source>
        <dbReference type="ARBA" id="ARBA00004202"/>
    </source>
</evidence>
<evidence type="ECO:0000256" key="3">
    <source>
        <dbReference type="ARBA" id="ARBA00022475"/>
    </source>
</evidence>
<sequence>MEAAMIRADRLSFRYPNQSIEALSDIHFSVRQGEILLISGPTGCGKSTLAMALCGAIPHLIAGELSGSVMINEISSFDRPVHETARDLGMLLQDVTDQAFTDRVSDEIAFGLENFCIPQDQIERRISDALELVSACHLQLRSLSTLSSGERQRIMLAALLALDQPALVLDEPLAYLDTHSRHRLLDLLCRLAKRGKAILVFEHRRDIVLCTGCSELYLDHGRPTDPPAPRPIFQIHPSSAGAPRLILEDVTFRWDADTPPLFSKLSLLVRAGESTVLKGENGSGKTTLLLMAMGLIRPDKGRILTCGIEVNPRSRAEVLKKAALVLQHPDHQLFLPTVLEEVCMQGIGADSCAAELENMGLKGLQQRHPRSLSMGQKRRLTIASALAKRPELILLDEPSVGQDDHSLSLILKRLDQFVQDGGALLVTTHDERVSRALGHQILQLSHGNILIERQSM</sequence>
<dbReference type="SUPFAM" id="SSF52540">
    <property type="entry name" value="P-loop containing nucleoside triphosphate hydrolases"/>
    <property type="match status" value="2"/>
</dbReference>
<keyword evidence="4" id="KW-0547">Nucleotide-binding</keyword>
<dbReference type="GO" id="GO:0043190">
    <property type="term" value="C:ATP-binding cassette (ABC) transporter complex"/>
    <property type="evidence" value="ECO:0007669"/>
    <property type="project" value="TreeGrafter"/>
</dbReference>
<dbReference type="PANTHER" id="PTHR43553">
    <property type="entry name" value="HEAVY METAL TRANSPORTER"/>
    <property type="match status" value="1"/>
</dbReference>
<dbReference type="InterPro" id="IPR003593">
    <property type="entry name" value="AAA+_ATPase"/>
</dbReference>
<keyword evidence="3" id="KW-1003">Cell membrane</keyword>
<keyword evidence="7" id="KW-0472">Membrane</keyword>
<dbReference type="PROSITE" id="PS00211">
    <property type="entry name" value="ABC_TRANSPORTER_1"/>
    <property type="match status" value="1"/>
</dbReference>
<evidence type="ECO:0000313" key="9">
    <source>
        <dbReference type="EMBL" id="HGU32848.1"/>
    </source>
</evidence>
<dbReference type="Gene3D" id="3.40.50.300">
    <property type="entry name" value="P-loop containing nucleotide triphosphate hydrolases"/>
    <property type="match status" value="2"/>
</dbReference>
<dbReference type="GO" id="GO:0016887">
    <property type="term" value="F:ATP hydrolysis activity"/>
    <property type="evidence" value="ECO:0007669"/>
    <property type="project" value="InterPro"/>
</dbReference>
<dbReference type="SMART" id="SM00382">
    <property type="entry name" value="AAA"/>
    <property type="match status" value="2"/>
</dbReference>
<comment type="caution">
    <text evidence="9">The sequence shown here is derived from an EMBL/GenBank/DDBJ whole genome shotgun (WGS) entry which is preliminary data.</text>
</comment>
<dbReference type="EMBL" id="DSUH01000195">
    <property type="protein sequence ID" value="HGU32848.1"/>
    <property type="molecule type" value="Genomic_DNA"/>
</dbReference>
<proteinExistence type="predicted"/>
<dbReference type="InterPro" id="IPR027417">
    <property type="entry name" value="P-loop_NTPase"/>
</dbReference>
<organism evidence="9">
    <name type="scientific">Desulfatirhabdium butyrativorans</name>
    <dbReference type="NCBI Taxonomy" id="340467"/>
    <lineage>
        <taxon>Bacteria</taxon>
        <taxon>Pseudomonadati</taxon>
        <taxon>Thermodesulfobacteriota</taxon>
        <taxon>Desulfobacteria</taxon>
        <taxon>Desulfobacterales</taxon>
        <taxon>Desulfatirhabdiaceae</taxon>
        <taxon>Desulfatirhabdium</taxon>
    </lineage>
</organism>
<evidence type="ECO:0000256" key="7">
    <source>
        <dbReference type="ARBA" id="ARBA00023136"/>
    </source>
</evidence>
<evidence type="ECO:0000256" key="5">
    <source>
        <dbReference type="ARBA" id="ARBA00022840"/>
    </source>
</evidence>
<evidence type="ECO:0000259" key="8">
    <source>
        <dbReference type="PROSITE" id="PS50893"/>
    </source>
</evidence>
<dbReference type="PANTHER" id="PTHR43553:SF27">
    <property type="entry name" value="ENERGY-COUPLING FACTOR TRANSPORTER ATP-BINDING PROTEIN ECFA2"/>
    <property type="match status" value="1"/>
</dbReference>
<keyword evidence="5 9" id="KW-0067">ATP-binding</keyword>
<dbReference type="AlphaFoldDB" id="A0A7C4RPI2"/>
<dbReference type="InterPro" id="IPR015856">
    <property type="entry name" value="ABC_transpr_CbiO/EcfA_su"/>
</dbReference>
<keyword evidence="2" id="KW-0813">Transport</keyword>
<accession>A0A7C4RPI2</accession>
<reference evidence="9" key="1">
    <citation type="journal article" date="2020" name="mSystems">
        <title>Genome- and Community-Level Interaction Insights into Carbon Utilization and Element Cycling Functions of Hydrothermarchaeota in Hydrothermal Sediment.</title>
        <authorList>
            <person name="Zhou Z."/>
            <person name="Liu Y."/>
            <person name="Xu W."/>
            <person name="Pan J."/>
            <person name="Luo Z.H."/>
            <person name="Li M."/>
        </authorList>
    </citation>
    <scope>NUCLEOTIDE SEQUENCE [LARGE SCALE GENOMIC DNA]</scope>
    <source>
        <strain evidence="9">SpSt-477</strain>
    </source>
</reference>
<dbReference type="PROSITE" id="PS50893">
    <property type="entry name" value="ABC_TRANSPORTER_2"/>
    <property type="match status" value="2"/>
</dbReference>
<dbReference type="Pfam" id="PF00005">
    <property type="entry name" value="ABC_tran"/>
    <property type="match status" value="2"/>
</dbReference>